<evidence type="ECO:0000259" key="1">
    <source>
        <dbReference type="PROSITE" id="PS50846"/>
    </source>
</evidence>
<feature type="domain" description="HMA" evidence="1">
    <location>
        <begin position="1"/>
        <end position="66"/>
    </location>
</feature>
<dbReference type="EMBL" id="JBBMFN010000041">
    <property type="protein sequence ID" value="MEQ2467047.1"/>
    <property type="molecule type" value="Genomic_DNA"/>
</dbReference>
<dbReference type="CDD" id="cd00371">
    <property type="entry name" value="HMA"/>
    <property type="match status" value="1"/>
</dbReference>
<proteinExistence type="predicted"/>
<reference evidence="2 3" key="1">
    <citation type="submission" date="2024-03" db="EMBL/GenBank/DDBJ databases">
        <title>Human intestinal bacterial collection.</title>
        <authorList>
            <person name="Pauvert C."/>
            <person name="Hitch T.C.A."/>
            <person name="Clavel T."/>
        </authorList>
    </citation>
    <scope>NUCLEOTIDE SEQUENCE [LARGE SCALE GENOMIC DNA]</scope>
    <source>
        <strain evidence="2 3">CLA-SR-H024</strain>
    </source>
</reference>
<organism evidence="2 3">
    <name type="scientific">Niallia hominis</name>
    <dbReference type="NCBI Taxonomy" id="3133173"/>
    <lineage>
        <taxon>Bacteria</taxon>
        <taxon>Bacillati</taxon>
        <taxon>Bacillota</taxon>
        <taxon>Bacilli</taxon>
        <taxon>Bacillales</taxon>
        <taxon>Bacillaceae</taxon>
        <taxon>Niallia</taxon>
    </lineage>
</organism>
<dbReference type="Pfam" id="PF00403">
    <property type="entry name" value="HMA"/>
    <property type="match status" value="1"/>
</dbReference>
<dbReference type="RefSeq" id="WP_031539142.1">
    <property type="nucleotide sequence ID" value="NZ_JBBMFN010000041.1"/>
</dbReference>
<sequence>MKKKLTIEGMKCEGCADTVLKCLKSIEGVTEASVNLGDKSALVESHNEVSDQAIHESLANEKYKVVKITEE</sequence>
<accession>A0ABV1F103</accession>
<keyword evidence="3" id="KW-1185">Reference proteome</keyword>
<dbReference type="InterPro" id="IPR036163">
    <property type="entry name" value="HMA_dom_sf"/>
</dbReference>
<dbReference type="Gene3D" id="3.30.70.100">
    <property type="match status" value="1"/>
</dbReference>
<comment type="caution">
    <text evidence="2">The sequence shown here is derived from an EMBL/GenBank/DDBJ whole genome shotgun (WGS) entry which is preliminary data.</text>
</comment>
<name>A0ABV1F103_9BACI</name>
<evidence type="ECO:0000313" key="2">
    <source>
        <dbReference type="EMBL" id="MEQ2467047.1"/>
    </source>
</evidence>
<dbReference type="Proteomes" id="UP001465426">
    <property type="component" value="Unassembled WGS sequence"/>
</dbReference>
<evidence type="ECO:0000313" key="3">
    <source>
        <dbReference type="Proteomes" id="UP001465426"/>
    </source>
</evidence>
<dbReference type="SUPFAM" id="SSF55008">
    <property type="entry name" value="HMA, heavy metal-associated domain"/>
    <property type="match status" value="1"/>
</dbReference>
<protein>
    <submittedName>
        <fullName evidence="2">Heavy-metal-associated domain-containing protein</fullName>
    </submittedName>
</protein>
<gene>
    <name evidence="2" type="ORF">WMO63_15435</name>
</gene>
<dbReference type="PROSITE" id="PS50846">
    <property type="entry name" value="HMA_2"/>
    <property type="match status" value="1"/>
</dbReference>
<dbReference type="InterPro" id="IPR006121">
    <property type="entry name" value="HMA_dom"/>
</dbReference>